<evidence type="ECO:0000313" key="5">
    <source>
        <dbReference type="Proteomes" id="UP000214747"/>
    </source>
</evidence>
<gene>
    <name evidence="4" type="ORF">CEJ45_24245</name>
</gene>
<keyword evidence="4" id="KW-0540">Nuclease</keyword>
<sequence length="622" mass="69465">MKITRLSIKNFRGVSSAQLHFDGHSLLVGPNNVGKSTICEALDLVLGPDRLNRFPPVEEFDFHNANYLTEPTAEGEAAVPIPIRIEVVITDLNAEIENRCGAHIEFWNPAEKRLLNEGEVDAANPPAIVSCIRLETVARYNPDEDEFEAQTFFSHSPNEPDGQLRPVRKDIKRLFGFIYLRALRTGSRALSLERGSLLDIILRTKGVRTGLWEKSIKRLRNLDIGADAADLDPVLQDIEKRLARYIPTNSPNRATKLHVSQLTREHLRKTMAFFIAMSKDQDHVPFQHAGTGTLNTLVLALLSFIAELKPDSVIFAMEEPEIAVPPHTQRRIADYLLQKTTQAFVTSHSPYVIERFEPEQTLILSRDDDANILARRVSDASGLKGNDYKRYARQGLTECMLGRGVIVVEGITEFHALPVVARRYEEAYPSILQPLEIGGVAFFDAVGESNAPKFGTFFRELGLKTFSFYDFVKRTEANKKKYTDSFDIDCEHPYTGFEALIAHEVPIATQWAFLENLRDTGMNGGTHIPQQRPDDEGVRKITRAALDGKKSAGWAAQLLETCDLKDLPPTITNFLVQVYAEFPKPMDPPPEPEPGAAAAARPPPPPPSPLLLTRPVPLLQKG</sequence>
<protein>
    <submittedName>
        <fullName evidence="4">ATP-dependent endonuclease</fullName>
    </submittedName>
</protein>
<keyword evidence="4" id="KW-0378">Hydrolase</keyword>
<dbReference type="PANTHER" id="PTHR43581">
    <property type="entry name" value="ATP/GTP PHOSPHATASE"/>
    <property type="match status" value="1"/>
</dbReference>
<dbReference type="RefSeq" id="WP_088757536.1">
    <property type="nucleotide sequence ID" value="NZ_NJGV01000042.1"/>
</dbReference>
<feature type="domain" description="Endonuclease GajA/Old nuclease/RecF-like AAA" evidence="2">
    <location>
        <begin position="221"/>
        <end position="353"/>
    </location>
</feature>
<proteinExistence type="predicted"/>
<dbReference type="Pfam" id="PF13175">
    <property type="entry name" value="AAA_15"/>
    <property type="match status" value="2"/>
</dbReference>
<dbReference type="InterPro" id="IPR051396">
    <property type="entry name" value="Bact_Antivir_Def_Nuclease"/>
</dbReference>
<dbReference type="InterPro" id="IPR027417">
    <property type="entry name" value="P-loop_NTPase"/>
</dbReference>
<feature type="domain" description="OLD protein-like TOPRIM" evidence="3">
    <location>
        <begin position="403"/>
        <end position="470"/>
    </location>
</feature>
<comment type="caution">
    <text evidence="4">The sequence shown here is derived from an EMBL/GenBank/DDBJ whole genome shotgun (WGS) entry which is preliminary data.</text>
</comment>
<dbReference type="InterPro" id="IPR034139">
    <property type="entry name" value="TOPRIM_OLD"/>
</dbReference>
<dbReference type="Proteomes" id="UP000214747">
    <property type="component" value="Unassembled WGS sequence"/>
</dbReference>
<feature type="region of interest" description="Disordered" evidence="1">
    <location>
        <begin position="582"/>
        <end position="622"/>
    </location>
</feature>
<dbReference type="PANTHER" id="PTHR43581:SF4">
    <property type="entry name" value="ATP_GTP PHOSPHATASE"/>
    <property type="match status" value="1"/>
</dbReference>
<feature type="compositionally biased region" description="Low complexity" evidence="1">
    <location>
        <begin position="610"/>
        <end position="622"/>
    </location>
</feature>
<dbReference type="SUPFAM" id="SSF52540">
    <property type="entry name" value="P-loop containing nucleoside triphosphate hydrolases"/>
    <property type="match status" value="1"/>
</dbReference>
<dbReference type="Pfam" id="PF20469">
    <property type="entry name" value="OLD-like_TOPRIM"/>
    <property type="match status" value="1"/>
</dbReference>
<evidence type="ECO:0000259" key="2">
    <source>
        <dbReference type="Pfam" id="PF13175"/>
    </source>
</evidence>
<dbReference type="AlphaFoldDB" id="A0A225SL81"/>
<evidence type="ECO:0000259" key="3">
    <source>
        <dbReference type="Pfam" id="PF20469"/>
    </source>
</evidence>
<dbReference type="Gene3D" id="3.40.50.300">
    <property type="entry name" value="P-loop containing nucleotide triphosphate hydrolases"/>
    <property type="match status" value="1"/>
</dbReference>
<evidence type="ECO:0000313" key="4">
    <source>
        <dbReference type="EMBL" id="OWY31779.1"/>
    </source>
</evidence>
<dbReference type="EMBL" id="NJGV01000042">
    <property type="protein sequence ID" value="OWY31779.1"/>
    <property type="molecule type" value="Genomic_DNA"/>
</dbReference>
<feature type="domain" description="Endonuclease GajA/Old nuclease/RecF-like AAA" evidence="2">
    <location>
        <begin position="1"/>
        <end position="62"/>
    </location>
</feature>
<reference evidence="4 5" key="1">
    <citation type="journal article" date="2010" name="Int. J. Syst. Evol. Microbiol.">
        <title>Reclassification of Herbaspirillum putei as a later heterotypic synonym of Herbaspirillum huttiense, with the description of H. huttiense subsp. huttiense subsp. nov. and H. huttiense subsp. putei subsp. nov., comb. nov., and description of Herbaspirillum aquaticum sp. nov.</title>
        <authorList>
            <person name="Dobritsa A.P."/>
            <person name="Reddy M.C."/>
            <person name="Samadpour M."/>
        </authorList>
    </citation>
    <scope>NUCLEOTIDE SEQUENCE [LARGE SCALE GENOMIC DNA]</scope>
    <source>
        <strain evidence="4 5">IEH 4430</strain>
    </source>
</reference>
<accession>A0A225SL81</accession>
<organism evidence="4 5">
    <name type="scientific">Herbaspirillum aquaticum</name>
    <dbReference type="NCBI Taxonomy" id="568783"/>
    <lineage>
        <taxon>Bacteria</taxon>
        <taxon>Pseudomonadati</taxon>
        <taxon>Pseudomonadota</taxon>
        <taxon>Betaproteobacteria</taxon>
        <taxon>Burkholderiales</taxon>
        <taxon>Oxalobacteraceae</taxon>
        <taxon>Herbaspirillum</taxon>
    </lineage>
</organism>
<keyword evidence="4" id="KW-0255">Endonuclease</keyword>
<evidence type="ECO:0000256" key="1">
    <source>
        <dbReference type="SAM" id="MobiDB-lite"/>
    </source>
</evidence>
<dbReference type="InterPro" id="IPR041685">
    <property type="entry name" value="AAA_GajA/Old/RecF-like"/>
</dbReference>
<dbReference type="GO" id="GO:0004519">
    <property type="term" value="F:endonuclease activity"/>
    <property type="evidence" value="ECO:0007669"/>
    <property type="project" value="UniProtKB-KW"/>
</dbReference>
<name>A0A225SL81_9BURK</name>
<keyword evidence="5" id="KW-1185">Reference proteome</keyword>